<dbReference type="PANTHER" id="PTHR13414">
    <property type="entry name" value="HUEL-CATION TRANSPORTER"/>
    <property type="match status" value="1"/>
</dbReference>
<dbReference type="STRING" id="714943.Mucpa_0303"/>
<evidence type="ECO:0000256" key="1">
    <source>
        <dbReference type="ARBA" id="ARBA00004141"/>
    </source>
</evidence>
<keyword evidence="5 6" id="KW-0472">Membrane</keyword>
<dbReference type="eggNOG" id="COG0053">
    <property type="taxonomic scope" value="Bacteria"/>
</dbReference>
<evidence type="ECO:0000256" key="4">
    <source>
        <dbReference type="ARBA" id="ARBA00022989"/>
    </source>
</evidence>
<dbReference type="PANTHER" id="PTHR13414:SF9">
    <property type="entry name" value="PROTON-COUPLED ZINC ANTIPORTER SLC30A9, MITOCHONDRIAL"/>
    <property type="match status" value="1"/>
</dbReference>
<name>H1YGE7_9SPHI</name>
<proteinExistence type="predicted"/>
<evidence type="ECO:0000313" key="9">
    <source>
        <dbReference type="Proteomes" id="UP000002774"/>
    </source>
</evidence>
<evidence type="ECO:0000256" key="6">
    <source>
        <dbReference type="SAM" id="Phobius"/>
    </source>
</evidence>
<protein>
    <submittedName>
        <fullName evidence="8">Cation diffusion facilitator family transporter</fullName>
    </submittedName>
</protein>
<dbReference type="InterPro" id="IPR040177">
    <property type="entry name" value="SLC30A9"/>
</dbReference>
<dbReference type="RefSeq" id="WP_008504045.1">
    <property type="nucleotide sequence ID" value="NZ_CM001403.1"/>
</dbReference>
<dbReference type="GO" id="GO:0006829">
    <property type="term" value="P:zinc ion transport"/>
    <property type="evidence" value="ECO:0007669"/>
    <property type="project" value="InterPro"/>
</dbReference>
<feature type="transmembrane region" description="Helical" evidence="6">
    <location>
        <begin position="191"/>
        <end position="208"/>
    </location>
</feature>
<dbReference type="HOGENOM" id="CLU_021126_0_1_10"/>
<evidence type="ECO:0000259" key="7">
    <source>
        <dbReference type="Pfam" id="PF01545"/>
    </source>
</evidence>
<accession>H1YGE7</accession>
<dbReference type="NCBIfam" id="TIGR01297">
    <property type="entry name" value="CDF"/>
    <property type="match status" value="1"/>
</dbReference>
<dbReference type="SUPFAM" id="SSF161111">
    <property type="entry name" value="Cation efflux protein transmembrane domain-like"/>
    <property type="match status" value="1"/>
</dbReference>
<feature type="transmembrane region" description="Helical" evidence="6">
    <location>
        <begin position="74"/>
        <end position="95"/>
    </location>
</feature>
<dbReference type="OrthoDB" id="9806522at2"/>
<keyword evidence="4 6" id="KW-1133">Transmembrane helix</keyword>
<dbReference type="EMBL" id="CM001403">
    <property type="protein sequence ID" value="EHQ24499.1"/>
    <property type="molecule type" value="Genomic_DNA"/>
</dbReference>
<gene>
    <name evidence="8" type="ORF">Mucpa_0303</name>
</gene>
<dbReference type="InterPro" id="IPR058533">
    <property type="entry name" value="Cation_efflux_TM"/>
</dbReference>
<dbReference type="InterPro" id="IPR002524">
    <property type="entry name" value="Cation_efflux"/>
</dbReference>
<dbReference type="AlphaFoldDB" id="H1YGE7"/>
<dbReference type="GO" id="GO:0016020">
    <property type="term" value="C:membrane"/>
    <property type="evidence" value="ECO:0007669"/>
    <property type="project" value="UniProtKB-SubCell"/>
</dbReference>
<evidence type="ECO:0000256" key="2">
    <source>
        <dbReference type="ARBA" id="ARBA00022448"/>
    </source>
</evidence>
<dbReference type="GO" id="GO:0008324">
    <property type="term" value="F:monoatomic cation transmembrane transporter activity"/>
    <property type="evidence" value="ECO:0007669"/>
    <property type="project" value="InterPro"/>
</dbReference>
<comment type="subcellular location">
    <subcellularLocation>
        <location evidence="1">Membrane</location>
        <topology evidence="1">Multi-pass membrane protein</topology>
    </subcellularLocation>
</comment>
<feature type="transmembrane region" description="Helical" evidence="6">
    <location>
        <begin position="157"/>
        <end position="179"/>
    </location>
</feature>
<sequence>MPASKTPIYTAFAANLLIAITKMTAALITGSSAMASEGIHSLVDTSNEVLLLLGLHKSKKPADENRPFGYGKELYFWAFVVSLLFFALGGGVSIYEGIHHLIQPEPMKKPIWNYIVLGIAFIFDGFSLITAMREFNRQRGATPFWQAVKQSKDPSTFVVLFEDAADVIGILIAFTGILLSRMLDNPYIDGVASILIGILLTMVAVVLVRESHSLLMGESAPKEDINGIVSLITSDPAVVRVVTQQSMYLSPEEVILILTINFERDISSQQMVPIIQNIRHAVQKSHPHFKHLFIEPV</sequence>
<feature type="transmembrane region" description="Helical" evidence="6">
    <location>
        <begin position="6"/>
        <end position="28"/>
    </location>
</feature>
<dbReference type="Proteomes" id="UP000002774">
    <property type="component" value="Chromosome"/>
</dbReference>
<dbReference type="Gene3D" id="1.20.1510.10">
    <property type="entry name" value="Cation efflux protein transmembrane domain"/>
    <property type="match status" value="1"/>
</dbReference>
<keyword evidence="9" id="KW-1185">Reference proteome</keyword>
<organism evidence="8 9">
    <name type="scientific">Mucilaginibacter paludis DSM 18603</name>
    <dbReference type="NCBI Taxonomy" id="714943"/>
    <lineage>
        <taxon>Bacteria</taxon>
        <taxon>Pseudomonadati</taxon>
        <taxon>Bacteroidota</taxon>
        <taxon>Sphingobacteriia</taxon>
        <taxon>Sphingobacteriales</taxon>
        <taxon>Sphingobacteriaceae</taxon>
        <taxon>Mucilaginibacter</taxon>
    </lineage>
</organism>
<evidence type="ECO:0000256" key="5">
    <source>
        <dbReference type="ARBA" id="ARBA00023136"/>
    </source>
</evidence>
<keyword evidence="2" id="KW-0813">Transport</keyword>
<dbReference type="Pfam" id="PF01545">
    <property type="entry name" value="Cation_efflux"/>
    <property type="match status" value="1"/>
</dbReference>
<keyword evidence="3 6" id="KW-0812">Transmembrane</keyword>
<dbReference type="InterPro" id="IPR027469">
    <property type="entry name" value="Cation_efflux_TMD_sf"/>
</dbReference>
<feature type="domain" description="Cation efflux protein transmembrane" evidence="7">
    <location>
        <begin position="9"/>
        <end position="216"/>
    </location>
</feature>
<feature type="transmembrane region" description="Helical" evidence="6">
    <location>
        <begin position="111"/>
        <end position="129"/>
    </location>
</feature>
<evidence type="ECO:0000256" key="3">
    <source>
        <dbReference type="ARBA" id="ARBA00022692"/>
    </source>
</evidence>
<evidence type="ECO:0000313" key="8">
    <source>
        <dbReference type="EMBL" id="EHQ24499.1"/>
    </source>
</evidence>
<reference evidence="8" key="1">
    <citation type="submission" date="2011-09" db="EMBL/GenBank/DDBJ databases">
        <title>The permanent draft genome of Mucilaginibacter paludis DSM 18603.</title>
        <authorList>
            <consortium name="US DOE Joint Genome Institute (JGI-PGF)"/>
            <person name="Lucas S."/>
            <person name="Han J."/>
            <person name="Lapidus A."/>
            <person name="Bruce D."/>
            <person name="Goodwin L."/>
            <person name="Pitluck S."/>
            <person name="Peters L."/>
            <person name="Kyrpides N."/>
            <person name="Mavromatis K."/>
            <person name="Ivanova N."/>
            <person name="Mikhailova N."/>
            <person name="Held B."/>
            <person name="Detter J.C."/>
            <person name="Tapia R."/>
            <person name="Han C."/>
            <person name="Land M."/>
            <person name="Hauser L."/>
            <person name="Markowitz V."/>
            <person name="Cheng J.-F."/>
            <person name="Hugenholtz P."/>
            <person name="Woyke T."/>
            <person name="Wu D."/>
            <person name="Tindall B."/>
            <person name="Brambilla E."/>
            <person name="Klenk H.-P."/>
            <person name="Eisen J.A."/>
        </authorList>
    </citation>
    <scope>NUCLEOTIDE SEQUENCE [LARGE SCALE GENOMIC DNA]</scope>
    <source>
        <strain evidence="8">DSM 18603</strain>
    </source>
</reference>